<dbReference type="GO" id="GO:0005829">
    <property type="term" value="C:cytosol"/>
    <property type="evidence" value="ECO:0007669"/>
    <property type="project" value="TreeGrafter"/>
</dbReference>
<dbReference type="PANTHER" id="PTHR30327">
    <property type="entry name" value="UNCHARACTERIZED PROTEIN YQGE"/>
    <property type="match status" value="1"/>
</dbReference>
<dbReference type="EMBL" id="JFZB01000014">
    <property type="protein sequence ID" value="KFI26483.1"/>
    <property type="molecule type" value="Genomic_DNA"/>
</dbReference>
<keyword evidence="4" id="KW-1185">Reference proteome</keyword>
<dbReference type="OrthoDB" id="9807486at2"/>
<evidence type="ECO:0000256" key="1">
    <source>
        <dbReference type="ARBA" id="ARBA00009600"/>
    </source>
</evidence>
<sequence>MELTGKLLIAMPGMPDPRFEHAVVLVCAHSPEGAMGLIVNKPLPQPALGELMGQIGIHMTASDRGERASAGSAPILFGGPVETGRGFVLHSRDWPSARRDAGAGGMMQISEQVAMTATRDILEDIAAGEGPRLAQFALGYAGWGPGQLEGEIAANGWLVAEADDTLALDPDYATKWQRALATMGIDPRSLSATAGRA</sequence>
<accession>A0A086XWT3</accession>
<gene>
    <name evidence="3" type="ORF">CG50_01775</name>
</gene>
<dbReference type="AlphaFoldDB" id="A0A086XWT3"/>
<evidence type="ECO:0000256" key="2">
    <source>
        <dbReference type="HAMAP-Rule" id="MF_00758"/>
    </source>
</evidence>
<dbReference type="RefSeq" id="WP_036637375.1">
    <property type="nucleotide sequence ID" value="NZ_JAYRGJ010000008.1"/>
</dbReference>
<evidence type="ECO:0000313" key="3">
    <source>
        <dbReference type="EMBL" id="KFI26483.1"/>
    </source>
</evidence>
<dbReference type="HAMAP" id="MF_00758">
    <property type="entry name" value="UPF0301"/>
    <property type="match status" value="1"/>
</dbReference>
<dbReference type="Gene3D" id="3.40.1740.10">
    <property type="entry name" value="VC0467-like"/>
    <property type="match status" value="1"/>
</dbReference>
<dbReference type="InterPro" id="IPR003774">
    <property type="entry name" value="AlgH-like"/>
</dbReference>
<organism evidence="3 4">
    <name type="scientific">Paenirhodobacter enshiensis</name>
    <dbReference type="NCBI Taxonomy" id="1105367"/>
    <lineage>
        <taxon>Bacteria</taxon>
        <taxon>Pseudomonadati</taxon>
        <taxon>Pseudomonadota</taxon>
        <taxon>Alphaproteobacteria</taxon>
        <taxon>Rhodobacterales</taxon>
        <taxon>Rhodobacter group</taxon>
        <taxon>Paenirhodobacter</taxon>
    </lineage>
</organism>
<dbReference type="Proteomes" id="UP000028824">
    <property type="component" value="Unassembled WGS sequence"/>
</dbReference>
<name>A0A086XWT3_9RHOB</name>
<dbReference type="STRING" id="1105367.CG50_01775"/>
<reference evidence="3 4" key="1">
    <citation type="submission" date="2014-03" db="EMBL/GenBank/DDBJ databases">
        <title>Genome of Paenirhodobacter enshiensis DW2-9.</title>
        <authorList>
            <person name="Wang D."/>
            <person name="Wang G."/>
        </authorList>
    </citation>
    <scope>NUCLEOTIDE SEQUENCE [LARGE SCALE GENOMIC DNA]</scope>
    <source>
        <strain evidence="3 4">DW2-9</strain>
    </source>
</reference>
<proteinExistence type="inferred from homology"/>
<comment type="caution">
    <text evidence="3">The sequence shown here is derived from an EMBL/GenBank/DDBJ whole genome shotgun (WGS) entry which is preliminary data.</text>
</comment>
<evidence type="ECO:0000313" key="4">
    <source>
        <dbReference type="Proteomes" id="UP000028824"/>
    </source>
</evidence>
<dbReference type="eggNOG" id="COG1678">
    <property type="taxonomic scope" value="Bacteria"/>
</dbReference>
<dbReference type="SUPFAM" id="SSF143456">
    <property type="entry name" value="VC0467-like"/>
    <property type="match status" value="1"/>
</dbReference>
<dbReference type="Pfam" id="PF02622">
    <property type="entry name" value="DUF179"/>
    <property type="match status" value="1"/>
</dbReference>
<protein>
    <recommendedName>
        <fullName evidence="2">UPF0301 protein CG50_01775</fullName>
    </recommendedName>
</protein>
<dbReference type="PANTHER" id="PTHR30327:SF1">
    <property type="entry name" value="UPF0301 PROTEIN YQGE"/>
    <property type="match status" value="1"/>
</dbReference>
<comment type="similarity">
    <text evidence="1 2">Belongs to the UPF0301 (AlgH) family.</text>
</comment>